<proteinExistence type="predicted"/>
<evidence type="ECO:0000313" key="2">
    <source>
        <dbReference type="Proteomes" id="UP000790347"/>
    </source>
</evidence>
<reference evidence="1" key="2">
    <citation type="journal article" date="2022" name="Res Sq">
        <title>Comparative Genomics Reveals Insights into the Divergent Evolution of Astigmatic Mites and Household Pest Adaptations.</title>
        <authorList>
            <person name="Xiong Q."/>
            <person name="Wan A.T.-Y."/>
            <person name="Liu X.-Y."/>
            <person name="Fung C.S.-H."/>
            <person name="Xiao X."/>
            <person name="Malainual N."/>
            <person name="Hou J."/>
            <person name="Wang L."/>
            <person name="Wang M."/>
            <person name="Yang K."/>
            <person name="Cui Y."/>
            <person name="Leung E."/>
            <person name="Nong W."/>
            <person name="Shin S.-K."/>
            <person name="Au S."/>
            <person name="Jeong K.Y."/>
            <person name="Chew F.T."/>
            <person name="Hui J."/>
            <person name="Leung T.F."/>
            <person name="Tungtrongchitr A."/>
            <person name="Zhong N."/>
            <person name="Liu Z."/>
            <person name="Tsui S."/>
        </authorList>
    </citation>
    <scope>NUCLEOTIDE SEQUENCE</scope>
    <source>
        <strain evidence="1">Derf</strain>
        <tissue evidence="1">Whole organism</tissue>
    </source>
</reference>
<evidence type="ECO:0000313" key="1">
    <source>
        <dbReference type="EMBL" id="KAH9529877.1"/>
    </source>
</evidence>
<sequence length="94" mass="10183">MDFQKNLQESRISMAPVIQQKHVLRACVCIGKNASSGVGSFLSPSKQNIYNSVHHSVNSNFILANLEFSFFFGKYSSSSSAAAASTHIGVVLIM</sequence>
<gene>
    <name evidence="1" type="ORF">DERF_003735</name>
</gene>
<accession>A0A922IFH8</accession>
<dbReference type="EMBL" id="ASGP02000001">
    <property type="protein sequence ID" value="KAH9529877.1"/>
    <property type="molecule type" value="Genomic_DNA"/>
</dbReference>
<comment type="caution">
    <text evidence="1">The sequence shown here is derived from an EMBL/GenBank/DDBJ whole genome shotgun (WGS) entry which is preliminary data.</text>
</comment>
<keyword evidence="2" id="KW-1185">Reference proteome</keyword>
<name>A0A922IFH8_DERFA</name>
<organism evidence="1 2">
    <name type="scientific">Dermatophagoides farinae</name>
    <name type="common">American house dust mite</name>
    <dbReference type="NCBI Taxonomy" id="6954"/>
    <lineage>
        <taxon>Eukaryota</taxon>
        <taxon>Metazoa</taxon>
        <taxon>Ecdysozoa</taxon>
        <taxon>Arthropoda</taxon>
        <taxon>Chelicerata</taxon>
        <taxon>Arachnida</taxon>
        <taxon>Acari</taxon>
        <taxon>Acariformes</taxon>
        <taxon>Sarcoptiformes</taxon>
        <taxon>Astigmata</taxon>
        <taxon>Psoroptidia</taxon>
        <taxon>Analgoidea</taxon>
        <taxon>Pyroglyphidae</taxon>
        <taxon>Dermatophagoidinae</taxon>
        <taxon>Dermatophagoides</taxon>
    </lineage>
</organism>
<protein>
    <submittedName>
        <fullName evidence="1">Uncharacterized protein</fullName>
    </submittedName>
</protein>
<reference evidence="1" key="1">
    <citation type="submission" date="2013-05" db="EMBL/GenBank/DDBJ databases">
        <authorList>
            <person name="Yim A.K.Y."/>
            <person name="Chan T.F."/>
            <person name="Ji K.M."/>
            <person name="Liu X.Y."/>
            <person name="Zhou J.W."/>
            <person name="Li R.Q."/>
            <person name="Yang K.Y."/>
            <person name="Li J."/>
            <person name="Li M."/>
            <person name="Law P.T.W."/>
            <person name="Wu Y.L."/>
            <person name="Cai Z.L."/>
            <person name="Qin H."/>
            <person name="Bao Y."/>
            <person name="Leung R.K.K."/>
            <person name="Ng P.K.S."/>
            <person name="Zou J."/>
            <person name="Zhong X.J."/>
            <person name="Ran P.X."/>
            <person name="Zhong N.S."/>
            <person name="Liu Z.G."/>
            <person name="Tsui S.K.W."/>
        </authorList>
    </citation>
    <scope>NUCLEOTIDE SEQUENCE</scope>
    <source>
        <strain evidence="1">Derf</strain>
        <tissue evidence="1">Whole organism</tissue>
    </source>
</reference>
<dbReference type="Proteomes" id="UP000790347">
    <property type="component" value="Unassembled WGS sequence"/>
</dbReference>
<dbReference type="AlphaFoldDB" id="A0A922IFH8"/>